<dbReference type="EMBL" id="AP025516">
    <property type="protein sequence ID" value="BDD87239.1"/>
    <property type="molecule type" value="Genomic_DNA"/>
</dbReference>
<evidence type="ECO:0000313" key="2">
    <source>
        <dbReference type="EMBL" id="BDD87239.1"/>
    </source>
</evidence>
<dbReference type="SMART" id="SM00463">
    <property type="entry name" value="SMR"/>
    <property type="match status" value="1"/>
</dbReference>
<dbReference type="InterPro" id="IPR036063">
    <property type="entry name" value="Smr_dom_sf"/>
</dbReference>
<gene>
    <name evidence="2" type="ORF">DPPLL_16040</name>
</gene>
<organism evidence="2 3">
    <name type="scientific">Desulfofustis limnaeus</name>
    <dbReference type="NCBI Taxonomy" id="2740163"/>
    <lineage>
        <taxon>Bacteria</taxon>
        <taxon>Pseudomonadati</taxon>
        <taxon>Thermodesulfobacteriota</taxon>
        <taxon>Desulfobulbia</taxon>
        <taxon>Desulfobulbales</taxon>
        <taxon>Desulfocapsaceae</taxon>
        <taxon>Desulfofustis</taxon>
    </lineage>
</organism>
<dbReference type="Gene3D" id="3.30.1370.110">
    <property type="match status" value="1"/>
</dbReference>
<accession>A0ABM7W8F6</accession>
<sequence>MDDSDFSEEQPVAIPIDGTLDLHQFSPKDLPYLIPDYLEQCQSLGILQVRLIHGKGTGTLRRSVHHLLHSVPQVESFRLGDETSGSWGATLVRLKRRDNPPPR</sequence>
<dbReference type="RefSeq" id="WP_284154275.1">
    <property type="nucleotide sequence ID" value="NZ_AP025516.1"/>
</dbReference>
<evidence type="ECO:0000259" key="1">
    <source>
        <dbReference type="PROSITE" id="PS50828"/>
    </source>
</evidence>
<feature type="domain" description="Smr" evidence="1">
    <location>
        <begin position="20"/>
        <end position="95"/>
    </location>
</feature>
<proteinExistence type="predicted"/>
<dbReference type="InterPro" id="IPR002625">
    <property type="entry name" value="Smr_dom"/>
</dbReference>
<evidence type="ECO:0000313" key="3">
    <source>
        <dbReference type="Proteomes" id="UP000830055"/>
    </source>
</evidence>
<dbReference type="PROSITE" id="PS50828">
    <property type="entry name" value="SMR"/>
    <property type="match status" value="1"/>
</dbReference>
<dbReference type="Proteomes" id="UP000830055">
    <property type="component" value="Chromosome"/>
</dbReference>
<name>A0ABM7W8F6_9BACT</name>
<reference evidence="2 3" key="1">
    <citation type="submission" date="2022-01" db="EMBL/GenBank/DDBJ databases">
        <title>Desulfofustis limnae sp. nov., a novel mesophilic sulfate-reducing bacterium isolated from marsh soil.</title>
        <authorList>
            <person name="Watanabe M."/>
            <person name="Takahashi A."/>
            <person name="Kojima H."/>
            <person name="Fukui M."/>
        </authorList>
    </citation>
    <scope>NUCLEOTIDE SEQUENCE [LARGE SCALE GENOMIC DNA]</scope>
    <source>
        <strain evidence="2 3">PPLL</strain>
    </source>
</reference>
<keyword evidence="3" id="KW-1185">Reference proteome</keyword>
<dbReference type="Pfam" id="PF01713">
    <property type="entry name" value="Smr"/>
    <property type="match status" value="1"/>
</dbReference>
<protein>
    <recommendedName>
        <fullName evidence="1">Smr domain-containing protein</fullName>
    </recommendedName>
</protein>
<dbReference type="SUPFAM" id="SSF160443">
    <property type="entry name" value="SMR domain-like"/>
    <property type="match status" value="1"/>
</dbReference>